<feature type="region of interest" description="Disordered" evidence="1">
    <location>
        <begin position="1"/>
        <end position="35"/>
    </location>
</feature>
<feature type="compositionally biased region" description="Gly residues" evidence="1">
    <location>
        <begin position="69"/>
        <end position="78"/>
    </location>
</feature>
<dbReference type="EMBL" id="KD202066">
    <property type="protein sequence ID" value="EMS52862.1"/>
    <property type="molecule type" value="Genomic_DNA"/>
</dbReference>
<feature type="compositionally biased region" description="Basic and acidic residues" evidence="1">
    <location>
        <begin position="1"/>
        <end position="10"/>
    </location>
</feature>
<accession>M7YYW7</accession>
<sequence length="163" mass="17467">MAGESIRELGRAWAPTRRHRRQRGPAGRSGDHSTGSCAAVELLLLDAGDWRRGGRGRRKTGAETRPGFGCRGRGGARGGADQNSGKVWMAALVYLAGDGRRRLGGEPGRRGSRGHGRKARETMEGVRATREEVAELHGEARGGTCGIGHGGSVRVCVCARWRW</sequence>
<protein>
    <submittedName>
        <fullName evidence="2">Uncharacterized protein</fullName>
    </submittedName>
</protein>
<feature type="region of interest" description="Disordered" evidence="1">
    <location>
        <begin position="102"/>
        <end position="126"/>
    </location>
</feature>
<evidence type="ECO:0000313" key="2">
    <source>
        <dbReference type="EMBL" id="EMS52862.1"/>
    </source>
</evidence>
<name>M7YYW7_TRIUA</name>
<organism evidence="2">
    <name type="scientific">Triticum urartu</name>
    <name type="common">Red wild einkorn</name>
    <name type="synonym">Crithodium urartu</name>
    <dbReference type="NCBI Taxonomy" id="4572"/>
    <lineage>
        <taxon>Eukaryota</taxon>
        <taxon>Viridiplantae</taxon>
        <taxon>Streptophyta</taxon>
        <taxon>Embryophyta</taxon>
        <taxon>Tracheophyta</taxon>
        <taxon>Spermatophyta</taxon>
        <taxon>Magnoliopsida</taxon>
        <taxon>Liliopsida</taxon>
        <taxon>Poales</taxon>
        <taxon>Poaceae</taxon>
        <taxon>BOP clade</taxon>
        <taxon>Pooideae</taxon>
        <taxon>Triticodae</taxon>
        <taxon>Triticeae</taxon>
        <taxon>Triticinae</taxon>
        <taxon>Triticum</taxon>
    </lineage>
</organism>
<reference evidence="2" key="1">
    <citation type="journal article" date="2013" name="Nature">
        <title>Draft genome of the wheat A-genome progenitor Triticum urartu.</title>
        <authorList>
            <person name="Ling H.Q."/>
            <person name="Zhao S."/>
            <person name="Liu D."/>
            <person name="Wang J."/>
            <person name="Sun H."/>
            <person name="Zhang C."/>
            <person name="Fan H."/>
            <person name="Li D."/>
            <person name="Dong L."/>
            <person name="Tao Y."/>
            <person name="Gao C."/>
            <person name="Wu H."/>
            <person name="Li Y."/>
            <person name="Cui Y."/>
            <person name="Guo X."/>
            <person name="Zheng S."/>
            <person name="Wang B."/>
            <person name="Yu K."/>
            <person name="Liang Q."/>
            <person name="Yang W."/>
            <person name="Lou X."/>
            <person name="Chen J."/>
            <person name="Feng M."/>
            <person name="Jian J."/>
            <person name="Zhang X."/>
            <person name="Luo G."/>
            <person name="Jiang Y."/>
            <person name="Liu J."/>
            <person name="Wang Z."/>
            <person name="Sha Y."/>
            <person name="Zhang B."/>
            <person name="Wu H."/>
            <person name="Tang D."/>
            <person name="Shen Q."/>
            <person name="Xue P."/>
            <person name="Zou S."/>
            <person name="Wang X."/>
            <person name="Liu X."/>
            <person name="Wang F."/>
            <person name="Yang Y."/>
            <person name="An X."/>
            <person name="Dong Z."/>
            <person name="Zhang K."/>
            <person name="Zhang X."/>
            <person name="Luo M.C."/>
            <person name="Dvorak J."/>
            <person name="Tong Y."/>
            <person name="Wang J."/>
            <person name="Yang H."/>
            <person name="Li Z."/>
            <person name="Wang D."/>
            <person name="Zhang A."/>
            <person name="Wang J."/>
        </authorList>
    </citation>
    <scope>NUCLEOTIDE SEQUENCE</scope>
</reference>
<gene>
    <name evidence="2" type="ORF">TRIUR3_34122</name>
</gene>
<feature type="region of interest" description="Disordered" evidence="1">
    <location>
        <begin position="53"/>
        <end position="82"/>
    </location>
</feature>
<proteinExistence type="predicted"/>
<dbReference type="AlphaFoldDB" id="M7YYW7"/>
<evidence type="ECO:0000256" key="1">
    <source>
        <dbReference type="SAM" id="MobiDB-lite"/>
    </source>
</evidence>